<organism evidence="1">
    <name type="scientific">Serratia fonticola</name>
    <dbReference type="NCBI Taxonomy" id="47917"/>
    <lineage>
        <taxon>Bacteria</taxon>
        <taxon>Pseudomonadati</taxon>
        <taxon>Pseudomonadota</taxon>
        <taxon>Gammaproteobacteria</taxon>
        <taxon>Enterobacterales</taxon>
        <taxon>Yersiniaceae</taxon>
        <taxon>Serratia</taxon>
    </lineage>
</organism>
<reference evidence="1" key="1">
    <citation type="submission" date="2019-05" db="EMBL/GenBank/DDBJ databases">
        <authorList>
            <consortium name="Pathogen Informatics"/>
        </authorList>
    </citation>
    <scope>NUCLEOTIDE SEQUENCE [LARGE SCALE GENOMIC DNA]</scope>
    <source>
        <strain evidence="1">NCTC12965</strain>
    </source>
</reference>
<name>A0A4U9VGU9_SERFO</name>
<gene>
    <name evidence="1" type="ORF">NCTC12965_04808</name>
</gene>
<protein>
    <submittedName>
        <fullName evidence="1">Uncharacterized protein</fullName>
    </submittedName>
</protein>
<proteinExistence type="predicted"/>
<dbReference type="AlphaFoldDB" id="A0A4U9VGU9"/>
<evidence type="ECO:0000313" key="1">
    <source>
        <dbReference type="EMBL" id="VTR42361.1"/>
    </source>
</evidence>
<accession>A0A4U9VGU9</accession>
<sequence length="99" mass="11405">MQASNWIEQHQDLRYIAANINDRNEIAELAKEYQQTGIKLINTIDNLSIRLASKTETLFKVASIDELSILAAGTKLLLWMDNSEQLSKWVAWQYPSFFS</sequence>
<dbReference type="EMBL" id="CABEEZ010000105">
    <property type="protein sequence ID" value="VTR42361.1"/>
    <property type="molecule type" value="Genomic_DNA"/>
</dbReference>